<dbReference type="OrthoDB" id="8062037at2759"/>
<protein>
    <submittedName>
        <fullName evidence="1">Uncharacterized protein</fullName>
    </submittedName>
</protein>
<reference evidence="1 2" key="1">
    <citation type="submission" date="2020-02" db="EMBL/GenBank/DDBJ databases">
        <authorList>
            <person name="Ma Q."/>
            <person name="Huang Y."/>
            <person name="Song X."/>
            <person name="Pei D."/>
        </authorList>
    </citation>
    <scope>NUCLEOTIDE SEQUENCE [LARGE SCALE GENOMIC DNA]</scope>
    <source>
        <strain evidence="1">Sxm20200214</strain>
        <tissue evidence="1">Leaf</tissue>
    </source>
</reference>
<dbReference type="EMBL" id="JAAMPC010000005">
    <property type="protein sequence ID" value="KAG2310385.1"/>
    <property type="molecule type" value="Genomic_DNA"/>
</dbReference>
<name>A0A8X7VFA0_BRACI</name>
<sequence>MQPNQVEIDEALAASLLYDDPESTICDAVTLSQIQQQQVMIPPLSVWPTARPERFFCPYCPIPYPHGHDNLPFVCLYCPIPYFHVHDCPPSREAFTGHSYGNSSTDMYRRGFWDIGSSSGHGDSENMTVEVVNELIEPVGDVNKGLSQSKVSRLPTHKYGETPKLSRWWWEKKKKFVADDSQSSPLRPPWNSGISTLKLCSHLLLMISRCRRSSR</sequence>
<gene>
    <name evidence="1" type="ORF">Bca52824_021942</name>
</gene>
<evidence type="ECO:0000313" key="1">
    <source>
        <dbReference type="EMBL" id="KAG2310385.1"/>
    </source>
</evidence>
<accession>A0A8X7VFA0</accession>
<proteinExistence type="predicted"/>
<organism evidence="1 2">
    <name type="scientific">Brassica carinata</name>
    <name type="common">Ethiopian mustard</name>
    <name type="synonym">Abyssinian cabbage</name>
    <dbReference type="NCBI Taxonomy" id="52824"/>
    <lineage>
        <taxon>Eukaryota</taxon>
        <taxon>Viridiplantae</taxon>
        <taxon>Streptophyta</taxon>
        <taxon>Embryophyta</taxon>
        <taxon>Tracheophyta</taxon>
        <taxon>Spermatophyta</taxon>
        <taxon>Magnoliopsida</taxon>
        <taxon>eudicotyledons</taxon>
        <taxon>Gunneridae</taxon>
        <taxon>Pentapetalae</taxon>
        <taxon>rosids</taxon>
        <taxon>malvids</taxon>
        <taxon>Brassicales</taxon>
        <taxon>Brassicaceae</taxon>
        <taxon>Brassiceae</taxon>
        <taxon>Brassica</taxon>
    </lineage>
</organism>
<comment type="caution">
    <text evidence="1">The sequence shown here is derived from an EMBL/GenBank/DDBJ whole genome shotgun (WGS) entry which is preliminary data.</text>
</comment>
<dbReference type="AlphaFoldDB" id="A0A8X7VFA0"/>
<evidence type="ECO:0000313" key="2">
    <source>
        <dbReference type="Proteomes" id="UP000886595"/>
    </source>
</evidence>
<keyword evidence="2" id="KW-1185">Reference proteome</keyword>
<dbReference type="Proteomes" id="UP000886595">
    <property type="component" value="Unassembled WGS sequence"/>
</dbReference>